<keyword evidence="1" id="KW-0472">Membrane</keyword>
<feature type="transmembrane region" description="Helical" evidence="1">
    <location>
        <begin position="156"/>
        <end position="176"/>
    </location>
</feature>
<gene>
    <name evidence="2" type="ORF">SPOG_04408</name>
</gene>
<sequence>MLPVRLAVNLQRFRQKPFTGSRNISVLAACMYRNVGIRPKLPNAAFNSVVVPRVLSSLLFPKISGSFHTFSTLRKSKKASNKATSATINTLHSDLAWQAMTTQKRFLVYEAANDKKFRTTINAAFLATLTGLDMYRSNEINLQNWNTCSYFEKISRIGSCFVIPLLYLGVAFLIFLPRRTIHSLSTLPARQVELKTGLPGPNNKLYFEKSIVLPRNQVSLLSQSIDKNPMVLKVKGTPFFYLLDANGTFTGGSKNILPCVIPTQHFGSSKK</sequence>
<dbReference type="OMA" id="DEIFANW"/>
<dbReference type="OrthoDB" id="5389299at2759"/>
<evidence type="ECO:0000256" key="1">
    <source>
        <dbReference type="SAM" id="Phobius"/>
    </source>
</evidence>
<dbReference type="GeneID" id="25038721"/>
<evidence type="ECO:0000313" key="2">
    <source>
        <dbReference type="EMBL" id="EPY49238.1"/>
    </source>
</evidence>
<keyword evidence="1" id="KW-1133">Transmembrane helix</keyword>
<organism evidence="2 3">
    <name type="scientific">Schizosaccharomyces cryophilus (strain OY26 / ATCC MYA-4695 / CBS 11777 / NBRC 106824 / NRRL Y48691)</name>
    <name type="common">Fission yeast</name>
    <dbReference type="NCBI Taxonomy" id="653667"/>
    <lineage>
        <taxon>Eukaryota</taxon>
        <taxon>Fungi</taxon>
        <taxon>Dikarya</taxon>
        <taxon>Ascomycota</taxon>
        <taxon>Taphrinomycotina</taxon>
        <taxon>Schizosaccharomycetes</taxon>
        <taxon>Schizosaccharomycetales</taxon>
        <taxon>Schizosaccharomycetaceae</taxon>
        <taxon>Schizosaccharomyces</taxon>
    </lineage>
</organism>
<evidence type="ECO:0000313" key="3">
    <source>
        <dbReference type="Proteomes" id="UP000015464"/>
    </source>
</evidence>
<dbReference type="Proteomes" id="UP000015464">
    <property type="component" value="Unassembled WGS sequence"/>
</dbReference>
<accession>S9VMP0</accession>
<name>S9VMP0_SCHCR</name>
<dbReference type="HOGENOM" id="CLU_1090532_0_0_1"/>
<dbReference type="RefSeq" id="XP_013025939.1">
    <property type="nucleotide sequence ID" value="XM_013170485.1"/>
</dbReference>
<proteinExistence type="predicted"/>
<protein>
    <submittedName>
        <fullName evidence="2">Uncharacterized protein</fullName>
    </submittedName>
</protein>
<dbReference type="AlphaFoldDB" id="S9VMP0"/>
<dbReference type="InterPro" id="IPR045325">
    <property type="entry name" value="TMEM70/TMEM186/TMEM223"/>
</dbReference>
<dbReference type="Pfam" id="PF06979">
    <property type="entry name" value="TMEM70"/>
    <property type="match status" value="1"/>
</dbReference>
<dbReference type="EMBL" id="KE546996">
    <property type="protein sequence ID" value="EPY49238.1"/>
    <property type="molecule type" value="Genomic_DNA"/>
</dbReference>
<reference evidence="2 3" key="1">
    <citation type="journal article" date="2011" name="Science">
        <title>Comparative functional genomics of the fission yeasts.</title>
        <authorList>
            <person name="Rhind N."/>
            <person name="Chen Z."/>
            <person name="Yassour M."/>
            <person name="Thompson D.A."/>
            <person name="Haas B.J."/>
            <person name="Habib N."/>
            <person name="Wapinski I."/>
            <person name="Roy S."/>
            <person name="Lin M.F."/>
            <person name="Heiman D.I."/>
            <person name="Young S.K."/>
            <person name="Furuya K."/>
            <person name="Guo Y."/>
            <person name="Pidoux A."/>
            <person name="Chen H.M."/>
            <person name="Robbertse B."/>
            <person name="Goldberg J.M."/>
            <person name="Aoki K."/>
            <person name="Bayne E.H."/>
            <person name="Berlin A.M."/>
            <person name="Desjardins C.A."/>
            <person name="Dobbs E."/>
            <person name="Dukaj L."/>
            <person name="Fan L."/>
            <person name="FitzGerald M.G."/>
            <person name="French C."/>
            <person name="Gujja S."/>
            <person name="Hansen K."/>
            <person name="Keifenheim D."/>
            <person name="Levin J.Z."/>
            <person name="Mosher R.A."/>
            <person name="Mueller C.A."/>
            <person name="Pfiffner J."/>
            <person name="Priest M."/>
            <person name="Russ C."/>
            <person name="Smialowska A."/>
            <person name="Swoboda P."/>
            <person name="Sykes S.M."/>
            <person name="Vaughn M."/>
            <person name="Vengrova S."/>
            <person name="Yoder R."/>
            <person name="Zeng Q."/>
            <person name="Allshire R."/>
            <person name="Baulcombe D."/>
            <person name="Birren B.W."/>
            <person name="Brown W."/>
            <person name="Ekwall K."/>
            <person name="Kellis M."/>
            <person name="Leatherwood J."/>
            <person name="Levin H."/>
            <person name="Margalit H."/>
            <person name="Martienssen R."/>
            <person name="Nieduszynski C.A."/>
            <person name="Spatafora J.W."/>
            <person name="Friedman N."/>
            <person name="Dalgaard J.Z."/>
            <person name="Baumann P."/>
            <person name="Niki H."/>
            <person name="Regev A."/>
            <person name="Nusbaum C."/>
        </authorList>
    </citation>
    <scope>NUCLEOTIDE SEQUENCE [LARGE SCALE GENOMIC DNA]</scope>
    <source>
        <strain evidence="3">OY26 / ATCC MYA-4695 / CBS 11777 / NBRC 106824 / NRRL Y48691</strain>
    </source>
</reference>
<keyword evidence="1" id="KW-0812">Transmembrane</keyword>
<keyword evidence="3" id="KW-1185">Reference proteome</keyword>